<gene>
    <name evidence="2" type="ORF">OnM2_098040</name>
</gene>
<evidence type="ECO:0000313" key="2">
    <source>
        <dbReference type="EMBL" id="RKF54399.1"/>
    </source>
</evidence>
<evidence type="ECO:0000313" key="3">
    <source>
        <dbReference type="Proteomes" id="UP000286134"/>
    </source>
</evidence>
<organism evidence="2 3">
    <name type="scientific">Erysiphe neolycopersici</name>
    <dbReference type="NCBI Taxonomy" id="212602"/>
    <lineage>
        <taxon>Eukaryota</taxon>
        <taxon>Fungi</taxon>
        <taxon>Dikarya</taxon>
        <taxon>Ascomycota</taxon>
        <taxon>Pezizomycotina</taxon>
        <taxon>Leotiomycetes</taxon>
        <taxon>Erysiphales</taxon>
        <taxon>Erysiphaceae</taxon>
        <taxon>Erysiphe</taxon>
    </lineage>
</organism>
<comment type="caution">
    <text evidence="2">The sequence shown here is derived from an EMBL/GenBank/DDBJ whole genome shotgun (WGS) entry which is preliminary data.</text>
</comment>
<protein>
    <submittedName>
        <fullName evidence="2">Uncharacterized protein</fullName>
    </submittedName>
</protein>
<reference evidence="2 3" key="1">
    <citation type="journal article" date="2018" name="BMC Genomics">
        <title>Comparative genome analyses reveal sequence features reflecting distinct modes of host-adaptation between dicot and monocot powdery mildew.</title>
        <authorList>
            <person name="Wu Y."/>
            <person name="Ma X."/>
            <person name="Pan Z."/>
            <person name="Kale S.D."/>
            <person name="Song Y."/>
            <person name="King H."/>
            <person name="Zhang Q."/>
            <person name="Presley C."/>
            <person name="Deng X."/>
            <person name="Wei C.I."/>
            <person name="Xiao S."/>
        </authorList>
    </citation>
    <scope>NUCLEOTIDE SEQUENCE [LARGE SCALE GENOMIC DNA]</scope>
    <source>
        <strain evidence="2">UMSG2</strain>
    </source>
</reference>
<feature type="coiled-coil region" evidence="1">
    <location>
        <begin position="123"/>
        <end position="150"/>
    </location>
</feature>
<keyword evidence="1" id="KW-0175">Coiled coil</keyword>
<evidence type="ECO:0000256" key="1">
    <source>
        <dbReference type="SAM" id="Coils"/>
    </source>
</evidence>
<keyword evidence="3" id="KW-1185">Reference proteome</keyword>
<dbReference type="EMBL" id="MCFK01009803">
    <property type="protein sequence ID" value="RKF54399.1"/>
    <property type="molecule type" value="Genomic_DNA"/>
</dbReference>
<proteinExistence type="predicted"/>
<dbReference type="Proteomes" id="UP000286134">
    <property type="component" value="Unassembled WGS sequence"/>
</dbReference>
<sequence length="154" mass="18282">MPANPRDSLTGRLMAELPEEEQERIWIRRLEGIAAAANQAEFLKELRHPTDVEQQKEDEAMANTLDLTEFGGWFHESNSKIQTKNLRFDDCYGWYSFIGYLQSLVLWSDEQIQTREDMSLDLEDKYQSEVNKFRDKRDRYRNEIVSTQKEIDKL</sequence>
<accession>A0A420HAE0</accession>
<dbReference type="AlphaFoldDB" id="A0A420HAE0"/>
<name>A0A420HAE0_9PEZI</name>